<keyword evidence="1" id="KW-1133">Transmembrane helix</keyword>
<keyword evidence="1" id="KW-0812">Transmembrane</keyword>
<protein>
    <submittedName>
        <fullName evidence="2">Uncharacterized protein</fullName>
    </submittedName>
</protein>
<comment type="caution">
    <text evidence="2">The sequence shown here is derived from an EMBL/GenBank/DDBJ whole genome shotgun (WGS) entry which is preliminary data.</text>
</comment>
<organism evidence="2 3">
    <name type="scientific">Lactobacillus delbrueckii subsp. bulgaricus</name>
    <dbReference type="NCBI Taxonomy" id="1585"/>
    <lineage>
        <taxon>Bacteria</taxon>
        <taxon>Bacillati</taxon>
        <taxon>Bacillota</taxon>
        <taxon>Bacilli</taxon>
        <taxon>Lactobacillales</taxon>
        <taxon>Lactobacillaceae</taxon>
        <taxon>Lactobacillus</taxon>
    </lineage>
</organism>
<feature type="transmembrane region" description="Helical" evidence="1">
    <location>
        <begin position="30"/>
        <end position="50"/>
    </location>
</feature>
<name>A0AAV5PE69_LACDE</name>
<dbReference type="Proteomes" id="UP001165243">
    <property type="component" value="Unassembled WGS sequence"/>
</dbReference>
<keyword evidence="1" id="KW-0472">Membrane</keyword>
<reference evidence="2" key="1">
    <citation type="submission" date="2023-04" db="EMBL/GenBank/DDBJ databases">
        <title>Draft genome sequences of Lactobacillus delbrueckii subsp. bulgaricus ME-900 and ME-901 with improved acid tolerance.</title>
        <authorList>
            <person name="Ishida T."/>
            <person name="Yamamoto E."/>
            <person name="Koizumi A."/>
            <person name="Fujiwara S."/>
            <person name="Makino S."/>
            <person name="Kano H."/>
            <person name="Kimura K."/>
        </authorList>
    </citation>
    <scope>NUCLEOTIDE SEQUENCE</scope>
    <source>
        <strain evidence="2">ME-900</strain>
    </source>
</reference>
<sequence length="55" mass="6368">MVARVGMLCDYRSYPVGIAYVVYMGRYIDVIMFIVICGIISLFWLAFKVIDKILK</sequence>
<dbReference type="AlphaFoldDB" id="A0AAV5PE69"/>
<dbReference type="EMBL" id="BSWK01000017">
    <property type="protein sequence ID" value="GMB86934.1"/>
    <property type="molecule type" value="Genomic_DNA"/>
</dbReference>
<accession>A0AAV5PE69</accession>
<evidence type="ECO:0000256" key="1">
    <source>
        <dbReference type="SAM" id="Phobius"/>
    </source>
</evidence>
<evidence type="ECO:0000313" key="2">
    <source>
        <dbReference type="EMBL" id="GMB86934.1"/>
    </source>
</evidence>
<proteinExistence type="predicted"/>
<evidence type="ECO:0000313" key="3">
    <source>
        <dbReference type="Proteomes" id="UP001165243"/>
    </source>
</evidence>
<gene>
    <name evidence="2" type="ORF">ME0900_13070</name>
</gene>